<proteinExistence type="predicted"/>
<protein>
    <submittedName>
        <fullName evidence="1">Uncharacterized protein</fullName>
    </submittedName>
</protein>
<organism evidence="1 2">
    <name type="scientific">Saccharopolyspora cebuensis</name>
    <dbReference type="NCBI Taxonomy" id="418759"/>
    <lineage>
        <taxon>Bacteria</taxon>
        <taxon>Bacillati</taxon>
        <taxon>Actinomycetota</taxon>
        <taxon>Actinomycetes</taxon>
        <taxon>Pseudonocardiales</taxon>
        <taxon>Pseudonocardiaceae</taxon>
        <taxon>Saccharopolyspora</taxon>
    </lineage>
</organism>
<gene>
    <name evidence="1" type="ORF">AB8O55_07120</name>
</gene>
<comment type="caution">
    <text evidence="1">The sequence shown here is derived from an EMBL/GenBank/DDBJ whole genome shotgun (WGS) entry which is preliminary data.</text>
</comment>
<reference evidence="1 2" key="1">
    <citation type="submission" date="2024-08" db="EMBL/GenBank/DDBJ databases">
        <title>Genome mining of Saccharopolyspora cebuensis PGLac3 from Nigerian medicinal plant.</title>
        <authorList>
            <person name="Ezeobiora C.E."/>
            <person name="Igbokwe N.H."/>
            <person name="Amin D.H."/>
            <person name="Mendie U.E."/>
        </authorList>
    </citation>
    <scope>NUCLEOTIDE SEQUENCE [LARGE SCALE GENOMIC DNA]</scope>
    <source>
        <strain evidence="1 2">PGLac3</strain>
    </source>
</reference>
<dbReference type="RefSeq" id="WP_369774668.1">
    <property type="nucleotide sequence ID" value="NZ_JBGEHV010000009.1"/>
</dbReference>
<name>A0ABV4CEG7_9PSEU</name>
<evidence type="ECO:0000313" key="1">
    <source>
        <dbReference type="EMBL" id="MEY8039164.1"/>
    </source>
</evidence>
<accession>A0ABV4CEG7</accession>
<dbReference type="EMBL" id="JBGEHV010000009">
    <property type="protein sequence ID" value="MEY8039164.1"/>
    <property type="molecule type" value="Genomic_DNA"/>
</dbReference>
<dbReference type="Proteomes" id="UP001564626">
    <property type="component" value="Unassembled WGS sequence"/>
</dbReference>
<sequence>MSEQSVALAVLVRSMQWELEEAAYKIGGSRYSEQQRRHLADQLDALAHALRTIELHPTA</sequence>
<keyword evidence="2" id="KW-1185">Reference proteome</keyword>
<evidence type="ECO:0000313" key="2">
    <source>
        <dbReference type="Proteomes" id="UP001564626"/>
    </source>
</evidence>